<evidence type="ECO:0000313" key="1">
    <source>
        <dbReference type="EMBL" id="MEM4990235.1"/>
    </source>
</evidence>
<reference evidence="1 2" key="1">
    <citation type="submission" date="2024-02" db="EMBL/GenBank/DDBJ databases">
        <title>Draft genome sequence of Collimonas sp. strain H4R21, an effective mineral-weathering bacterial strain isolated from the beech rhizosphere.</title>
        <authorList>
            <person name="Morin E."/>
            <person name="Uroz S."/>
            <person name="Leveau J.H.J."/>
            <person name="Kumar R."/>
            <person name="Rey M.W."/>
            <person name="Pham J."/>
        </authorList>
    </citation>
    <scope>NUCLEOTIDE SEQUENCE [LARGE SCALE GENOMIC DNA]</scope>
    <source>
        <strain evidence="1 2">H4R21</strain>
    </source>
</reference>
<dbReference type="Pfam" id="PF15595">
    <property type="entry name" value="Imm51"/>
    <property type="match status" value="1"/>
</dbReference>
<name>A0ABU9Q1U3_9BURK</name>
<comment type="caution">
    <text evidence="1">The sequence shown here is derived from an EMBL/GenBank/DDBJ whole genome shotgun (WGS) entry which is preliminary data.</text>
</comment>
<proteinExistence type="predicted"/>
<accession>A0ABU9Q1U3</accession>
<dbReference type="InterPro" id="IPR028956">
    <property type="entry name" value="Imm51"/>
</dbReference>
<organism evidence="1 2">
    <name type="scientific">Collimonas rhizosphaerae</name>
    <dbReference type="NCBI Taxonomy" id="3126357"/>
    <lineage>
        <taxon>Bacteria</taxon>
        <taxon>Pseudomonadati</taxon>
        <taxon>Pseudomonadota</taxon>
        <taxon>Betaproteobacteria</taxon>
        <taxon>Burkholderiales</taxon>
        <taxon>Oxalobacteraceae</taxon>
        <taxon>Collimonas</taxon>
    </lineage>
</organism>
<gene>
    <name evidence="1" type="ORF">V8G57_22785</name>
</gene>
<dbReference type="RefSeq" id="WP_092401288.1">
    <property type="nucleotide sequence ID" value="NZ_JBANDC010000021.1"/>
</dbReference>
<dbReference type="Proteomes" id="UP001495910">
    <property type="component" value="Unassembled WGS sequence"/>
</dbReference>
<protein>
    <submittedName>
        <fullName evidence="1">Imm51 family immunity protein</fullName>
    </submittedName>
</protein>
<keyword evidence="2" id="KW-1185">Reference proteome</keyword>
<dbReference type="EMBL" id="JBANDC010000021">
    <property type="protein sequence ID" value="MEM4990235.1"/>
    <property type="molecule type" value="Genomic_DNA"/>
</dbReference>
<evidence type="ECO:0000313" key="2">
    <source>
        <dbReference type="Proteomes" id="UP001495910"/>
    </source>
</evidence>
<sequence>MKIDAIANLAQESARVCLQQKEKESADITTFWPFMLIEGNCTALVLFAPDFEAKAPIFKERAKEGWVGNGRDWNSVAQAIVKEQFHQLAGEFRFDSDAGHFATYGTKVNLTVLGYALKIAFDDDHILRDILFRAKLQD</sequence>